<gene>
    <name evidence="1" type="ORF">K0M31_005386</name>
</gene>
<accession>A0AA40FVH5</accession>
<dbReference type="AlphaFoldDB" id="A0AA40FVH5"/>
<keyword evidence="2" id="KW-1185">Reference proteome</keyword>
<sequence length="271" mass="30535">MTARGVRLMLQSETGLFTRKEILWQNDVIELTGTDKILQSKNTVEMMQKANSSSANVDSGTPIPSFDPRPTYLRFLTLIPYPLTAFPVDIVRMRADARPGFPLQAARALTSKQRSSAVPQCNRIGVHGEAEAWEGSTLMTNDISKLQVRLNFSEMAHGGIPLSRQFFLYLADLAAIANVLNTKIIEVQQGEMYRTLHGKWRNDDKSYSHYSHTTVPSLCDSSSANHRCKQESIQATGRDTRACPKLYLWIKLRSTEQSEVKQSWSRQLVVT</sequence>
<evidence type="ECO:0000313" key="2">
    <source>
        <dbReference type="Proteomes" id="UP001177670"/>
    </source>
</evidence>
<proteinExistence type="predicted"/>
<name>A0AA40FVH5_9HYME</name>
<comment type="caution">
    <text evidence="1">The sequence shown here is derived from an EMBL/GenBank/DDBJ whole genome shotgun (WGS) entry which is preliminary data.</text>
</comment>
<protein>
    <submittedName>
        <fullName evidence="1">Uncharacterized protein</fullName>
    </submittedName>
</protein>
<reference evidence="1" key="1">
    <citation type="submission" date="2021-10" db="EMBL/GenBank/DDBJ databases">
        <title>Melipona bicolor Genome sequencing and assembly.</title>
        <authorList>
            <person name="Araujo N.S."/>
            <person name="Arias M.C."/>
        </authorList>
    </citation>
    <scope>NUCLEOTIDE SEQUENCE</scope>
    <source>
        <strain evidence="1">USP_2M_L1-L4_2017</strain>
        <tissue evidence="1">Whole body</tissue>
    </source>
</reference>
<organism evidence="1 2">
    <name type="scientific">Melipona bicolor</name>
    <dbReference type="NCBI Taxonomy" id="60889"/>
    <lineage>
        <taxon>Eukaryota</taxon>
        <taxon>Metazoa</taxon>
        <taxon>Ecdysozoa</taxon>
        <taxon>Arthropoda</taxon>
        <taxon>Hexapoda</taxon>
        <taxon>Insecta</taxon>
        <taxon>Pterygota</taxon>
        <taxon>Neoptera</taxon>
        <taxon>Endopterygota</taxon>
        <taxon>Hymenoptera</taxon>
        <taxon>Apocrita</taxon>
        <taxon>Aculeata</taxon>
        <taxon>Apoidea</taxon>
        <taxon>Anthophila</taxon>
        <taxon>Apidae</taxon>
        <taxon>Melipona</taxon>
    </lineage>
</organism>
<dbReference type="EMBL" id="JAHYIQ010000015">
    <property type="protein sequence ID" value="KAK1125848.1"/>
    <property type="molecule type" value="Genomic_DNA"/>
</dbReference>
<evidence type="ECO:0000313" key="1">
    <source>
        <dbReference type="EMBL" id="KAK1125848.1"/>
    </source>
</evidence>
<dbReference type="Proteomes" id="UP001177670">
    <property type="component" value="Unassembled WGS sequence"/>
</dbReference>